<proteinExistence type="inferred from homology"/>
<dbReference type="EMBL" id="WISB01000087">
    <property type="protein sequence ID" value="MQW69880.1"/>
    <property type="molecule type" value="Genomic_DNA"/>
</dbReference>
<dbReference type="Pfam" id="PF03972">
    <property type="entry name" value="MmgE_PrpD_N"/>
    <property type="match status" value="1"/>
</dbReference>
<evidence type="ECO:0000259" key="4">
    <source>
        <dbReference type="Pfam" id="PF19305"/>
    </source>
</evidence>
<dbReference type="PANTHER" id="PTHR16943:SF8">
    <property type="entry name" value="2-METHYLCITRATE DEHYDRATASE"/>
    <property type="match status" value="1"/>
</dbReference>
<evidence type="ECO:0000313" key="5">
    <source>
        <dbReference type="EMBL" id="MQW69880.1"/>
    </source>
</evidence>
<dbReference type="AlphaFoldDB" id="A0A6G1WJE8"/>
<reference evidence="5" key="1">
    <citation type="journal article" date="2013" name="Genome Biol.">
        <title>Comparative genomics of the core and accessory genomes of 48 Sinorhizobium strains comprising five genospecies.</title>
        <authorList>
            <person name="Sugawara M."/>
            <person name="Epstein B."/>
            <person name="Badgley B.D."/>
            <person name="Unno T."/>
            <person name="Xu L."/>
            <person name="Reese J."/>
            <person name="Gyaneshwar P."/>
            <person name="Denny R."/>
            <person name="Mudge J."/>
            <person name="Bharti A.K."/>
            <person name="Farmer A.D."/>
            <person name="May G.D."/>
            <person name="Woodward J.E."/>
            <person name="Medigue C."/>
            <person name="Vallenet D."/>
            <person name="Lajus A."/>
            <person name="Rouy Z."/>
            <person name="Martinez-Vaz B."/>
            <person name="Tiffin P."/>
            <person name="Young N.D."/>
            <person name="Sadowsky M.J."/>
        </authorList>
    </citation>
    <scope>NUCLEOTIDE SEQUENCE</scope>
    <source>
        <strain evidence="5">M1</strain>
    </source>
</reference>
<dbReference type="InterPro" id="IPR045336">
    <property type="entry name" value="MmgE_PrpD_N"/>
</dbReference>
<evidence type="ECO:0000256" key="1">
    <source>
        <dbReference type="ARBA" id="ARBA00006174"/>
    </source>
</evidence>
<comment type="similarity">
    <text evidence="1">Belongs to the PrpD family.</text>
</comment>
<protein>
    <submittedName>
        <fullName evidence="5">MmgE/PrpD family protein</fullName>
    </submittedName>
</protein>
<feature type="domain" description="MmgE/PrpD N-terminal" evidence="3">
    <location>
        <begin position="35"/>
        <end position="272"/>
    </location>
</feature>
<gene>
    <name evidence="5" type="ORF">GHJ91_12145</name>
</gene>
<dbReference type="InterPro" id="IPR036148">
    <property type="entry name" value="MmgE/PrpD_sf"/>
</dbReference>
<dbReference type="PANTHER" id="PTHR16943">
    <property type="entry name" value="2-METHYLCITRATE DEHYDRATASE-RELATED"/>
    <property type="match status" value="1"/>
</dbReference>
<dbReference type="Gene3D" id="3.30.1330.120">
    <property type="entry name" value="2-methylcitrate dehydratase PrpD"/>
    <property type="match status" value="1"/>
</dbReference>
<dbReference type="InterPro" id="IPR042188">
    <property type="entry name" value="MmgE/PrpD_sf_2"/>
</dbReference>
<name>A0A6G1WJE8_9HYPH</name>
<feature type="region of interest" description="Disordered" evidence="2">
    <location>
        <begin position="1"/>
        <end position="27"/>
    </location>
</feature>
<comment type="caution">
    <text evidence="5">The sequence shown here is derived from an EMBL/GenBank/DDBJ whole genome shotgun (WGS) entry which is preliminary data.</text>
</comment>
<dbReference type="InterPro" id="IPR005656">
    <property type="entry name" value="MmgE_PrpD"/>
</dbReference>
<dbReference type="InterPro" id="IPR042183">
    <property type="entry name" value="MmgE/PrpD_sf_1"/>
</dbReference>
<evidence type="ECO:0000259" key="3">
    <source>
        <dbReference type="Pfam" id="PF03972"/>
    </source>
</evidence>
<dbReference type="Gene3D" id="1.10.4100.10">
    <property type="entry name" value="2-methylcitrate dehydratase PrpD"/>
    <property type="match status" value="1"/>
</dbReference>
<dbReference type="OMA" id="VWGGFFR"/>
<dbReference type="GO" id="GO:0016829">
    <property type="term" value="F:lyase activity"/>
    <property type="evidence" value="ECO:0007669"/>
    <property type="project" value="InterPro"/>
</dbReference>
<feature type="domain" description="MmgE/PrpD C-terminal" evidence="4">
    <location>
        <begin position="297"/>
        <end position="460"/>
    </location>
</feature>
<sequence length="486" mass="50531">MAPAELPGPPPRLSLRDKKMSSSMSRVQAHAPVDRLAYFVSKISFETLPDDVVEKTKVHVADTIGAALAGACSAEAAIARRTAGTPGGALIWGTGGRTSARDAALVNGVAAHALELDDSGGCDHSGAVVIPAVLAAISEVPGPVSGRELIASVVAGYEVGRRVLEAAGGYDSHNGLGWHSTGTCGALAAAAAVARLSGFGSLATRDAITLATSFSSGLWAFIHDGSQAKKVHAGRAAEGGLLAARLAGEGLAGPSRVFEDVWGGFFRAFNKDACEPQNLCEGLGESWKVKRAVLKPYASCRGAHSAVDALDDLLSESGRDAAAIDRIELRLSAMLMGMCGARESGAMAAAQMSLPYALAARCVFGTAGLASYAADRRADPRVQAVMDGMLLEVDDTMQPLDEPIVTLLFKDGTRVSKTVPRATGSAERPMQPAAIHAKFDALAAMSIEPEQADRLWRMLAEIENLNDCRALEALLAGDGDRRPVFC</sequence>
<feature type="compositionally biased region" description="Pro residues" evidence="2">
    <location>
        <begin position="1"/>
        <end position="12"/>
    </location>
</feature>
<dbReference type="SUPFAM" id="SSF103378">
    <property type="entry name" value="2-methylcitrate dehydratase PrpD"/>
    <property type="match status" value="1"/>
</dbReference>
<accession>A0A6G1WJE8</accession>
<evidence type="ECO:0000256" key="2">
    <source>
        <dbReference type="SAM" id="MobiDB-lite"/>
    </source>
</evidence>
<organism evidence="5">
    <name type="scientific">Sinorhizobium medicae</name>
    <dbReference type="NCBI Taxonomy" id="110321"/>
    <lineage>
        <taxon>Bacteria</taxon>
        <taxon>Pseudomonadati</taxon>
        <taxon>Pseudomonadota</taxon>
        <taxon>Alphaproteobacteria</taxon>
        <taxon>Hyphomicrobiales</taxon>
        <taxon>Rhizobiaceae</taxon>
        <taxon>Sinorhizobium/Ensifer group</taxon>
        <taxon>Sinorhizobium</taxon>
    </lineage>
</organism>
<dbReference type="Pfam" id="PF19305">
    <property type="entry name" value="MmgE_PrpD_C"/>
    <property type="match status" value="1"/>
</dbReference>
<dbReference type="InterPro" id="IPR045337">
    <property type="entry name" value="MmgE_PrpD_C"/>
</dbReference>